<gene>
    <name evidence="1" type="ORF">JAAARDRAFT_41647</name>
</gene>
<dbReference type="OrthoDB" id="2795673at2759"/>
<reference evidence="2" key="1">
    <citation type="journal article" date="2014" name="Proc. Natl. Acad. Sci. U.S.A.">
        <title>Extensive sampling of basidiomycete genomes demonstrates inadequacy of the white-rot/brown-rot paradigm for wood decay fungi.</title>
        <authorList>
            <person name="Riley R."/>
            <person name="Salamov A.A."/>
            <person name="Brown D.W."/>
            <person name="Nagy L.G."/>
            <person name="Floudas D."/>
            <person name="Held B.W."/>
            <person name="Levasseur A."/>
            <person name="Lombard V."/>
            <person name="Morin E."/>
            <person name="Otillar R."/>
            <person name="Lindquist E.A."/>
            <person name="Sun H."/>
            <person name="LaButti K.M."/>
            <person name="Schmutz J."/>
            <person name="Jabbour D."/>
            <person name="Luo H."/>
            <person name="Baker S.E."/>
            <person name="Pisabarro A.G."/>
            <person name="Walton J.D."/>
            <person name="Blanchette R.A."/>
            <person name="Henrissat B."/>
            <person name="Martin F."/>
            <person name="Cullen D."/>
            <person name="Hibbett D.S."/>
            <person name="Grigoriev I.V."/>
        </authorList>
    </citation>
    <scope>NUCLEOTIDE SEQUENCE [LARGE SCALE GENOMIC DNA]</scope>
    <source>
        <strain evidence="2">MUCL 33604</strain>
    </source>
</reference>
<dbReference type="AlphaFoldDB" id="A0A067P7V8"/>
<dbReference type="HOGENOM" id="CLU_903332_0_0_1"/>
<dbReference type="STRING" id="933084.A0A067P7V8"/>
<keyword evidence="2" id="KW-1185">Reference proteome</keyword>
<organism evidence="1 2">
    <name type="scientific">Jaapia argillacea MUCL 33604</name>
    <dbReference type="NCBI Taxonomy" id="933084"/>
    <lineage>
        <taxon>Eukaryota</taxon>
        <taxon>Fungi</taxon>
        <taxon>Dikarya</taxon>
        <taxon>Basidiomycota</taxon>
        <taxon>Agaricomycotina</taxon>
        <taxon>Agaricomycetes</taxon>
        <taxon>Agaricomycetidae</taxon>
        <taxon>Jaapiales</taxon>
        <taxon>Jaapiaceae</taxon>
        <taxon>Jaapia</taxon>
    </lineage>
</organism>
<dbReference type="EMBL" id="KL197754">
    <property type="protein sequence ID" value="KDQ50859.1"/>
    <property type="molecule type" value="Genomic_DNA"/>
</dbReference>
<dbReference type="InParanoid" id="A0A067P7V8"/>
<proteinExistence type="predicted"/>
<accession>A0A067P7V8</accession>
<dbReference type="Proteomes" id="UP000027265">
    <property type="component" value="Unassembled WGS sequence"/>
</dbReference>
<evidence type="ECO:0000313" key="1">
    <source>
        <dbReference type="EMBL" id="KDQ50859.1"/>
    </source>
</evidence>
<evidence type="ECO:0000313" key="2">
    <source>
        <dbReference type="Proteomes" id="UP000027265"/>
    </source>
</evidence>
<evidence type="ECO:0008006" key="3">
    <source>
        <dbReference type="Google" id="ProtNLM"/>
    </source>
</evidence>
<protein>
    <recommendedName>
        <fullName evidence="3">F-box domain-containing protein</fullName>
    </recommendedName>
</protein>
<sequence length="308" mass="34578">MGELVDDHPNLGVPMESTAHWLPPELILLIVEYALTPYDTQFALSLSVVSSWTRRVVLPHIFSTLSIRNLPEKHDVLPPHLGTHVQNLLIQRVGASWTNATAFFDNCPNATSITLPSQYMWSLHRSIQRRYLASSQSNSSDGGELWSRCHSLSIFGQIYEPLSPFLTTQPGLAFLHQLTHLEITLSNHISVDRISLSALPNLTHIAGPIFYLIHPTGVERDLQEYLARERLEKLVLTVNHHSGLALIFGGIQKLQTRHSGWKGWSRVGILSLVMAGLESLDITGWRADKRKGVTIWDDPGIVWILDLD</sequence>
<name>A0A067P7V8_9AGAM</name>